<keyword evidence="2" id="KW-1185">Reference proteome</keyword>
<dbReference type="Proteomes" id="UP001162480">
    <property type="component" value="Chromosome 2"/>
</dbReference>
<gene>
    <name evidence="1" type="ORF">OCTVUL_1B031655</name>
</gene>
<sequence length="137" mass="15521">MYKIIAISVELSTKKRYVAGISEIQHEVSSRKSHGDVTHQIYLTFDVTKHIRLIGIHRDPHYISSMPTATKLYDIKQSKILAIKAEGMCNLRRKSEGGLMVWGAVSAHGMLPLVIEDDRSNAEWYIDMLDGAHIDEE</sequence>
<name>A0AA36F096_OCTVU</name>
<dbReference type="AlphaFoldDB" id="A0AA36F096"/>
<dbReference type="EMBL" id="OX597815">
    <property type="protein sequence ID" value="CAI9718745.1"/>
    <property type="molecule type" value="Genomic_DNA"/>
</dbReference>
<proteinExistence type="predicted"/>
<accession>A0AA36F096</accession>
<reference evidence="1" key="1">
    <citation type="submission" date="2023-08" db="EMBL/GenBank/DDBJ databases">
        <authorList>
            <person name="Alioto T."/>
            <person name="Alioto T."/>
            <person name="Gomez Garrido J."/>
        </authorList>
    </citation>
    <scope>NUCLEOTIDE SEQUENCE</scope>
</reference>
<evidence type="ECO:0000313" key="1">
    <source>
        <dbReference type="EMBL" id="CAI9718745.1"/>
    </source>
</evidence>
<evidence type="ECO:0000313" key="2">
    <source>
        <dbReference type="Proteomes" id="UP001162480"/>
    </source>
</evidence>
<organism evidence="1 2">
    <name type="scientific">Octopus vulgaris</name>
    <name type="common">Common octopus</name>
    <dbReference type="NCBI Taxonomy" id="6645"/>
    <lineage>
        <taxon>Eukaryota</taxon>
        <taxon>Metazoa</taxon>
        <taxon>Spiralia</taxon>
        <taxon>Lophotrochozoa</taxon>
        <taxon>Mollusca</taxon>
        <taxon>Cephalopoda</taxon>
        <taxon>Coleoidea</taxon>
        <taxon>Octopodiformes</taxon>
        <taxon>Octopoda</taxon>
        <taxon>Incirrata</taxon>
        <taxon>Octopodidae</taxon>
        <taxon>Octopus</taxon>
    </lineage>
</organism>
<protein>
    <submittedName>
        <fullName evidence="1">Uncharacterized protein</fullName>
    </submittedName>
</protein>